<accession>A0A2R8AF41</accession>
<reference evidence="2 3" key="1">
    <citation type="submission" date="2018-03" db="EMBL/GenBank/DDBJ databases">
        <authorList>
            <person name="Keele B.F."/>
        </authorList>
    </citation>
    <scope>NUCLEOTIDE SEQUENCE [LARGE SCALE GENOMIC DNA]</scope>
    <source>
        <strain evidence="2 3">CeCT 8812</strain>
    </source>
</reference>
<proteinExistence type="predicted"/>
<sequence length="170" mass="18692">MKMQNRASKVHCSESQFPREDLAKPKRPSYMGQIHGQDYYLEYGRSVPKIFVLIFLLFISPPALSSESSFFRCNFSQECGSEIGCRPASMSFDFAINGSTGEATMLGNIGSVSVVPVFGSSAISFVHILDTGAVQTTTIYPNNSAVHSRHTIFLNDPIPSQWHGTCESIT</sequence>
<protein>
    <submittedName>
        <fullName evidence="2">Uncharacterized protein</fullName>
    </submittedName>
</protein>
<evidence type="ECO:0000256" key="1">
    <source>
        <dbReference type="SAM" id="MobiDB-lite"/>
    </source>
</evidence>
<gene>
    <name evidence="2" type="ORF">POI8812_03012</name>
</gene>
<organism evidence="2 3">
    <name type="scientific">Pontivivens insulae</name>
    <dbReference type="NCBI Taxonomy" id="1639689"/>
    <lineage>
        <taxon>Bacteria</taxon>
        <taxon>Pseudomonadati</taxon>
        <taxon>Pseudomonadota</taxon>
        <taxon>Alphaproteobacteria</taxon>
        <taxon>Rhodobacterales</taxon>
        <taxon>Paracoccaceae</taxon>
        <taxon>Pontivivens</taxon>
    </lineage>
</organism>
<dbReference type="EMBL" id="OMKW01000004">
    <property type="protein sequence ID" value="SPF30670.1"/>
    <property type="molecule type" value="Genomic_DNA"/>
</dbReference>
<evidence type="ECO:0000313" key="3">
    <source>
        <dbReference type="Proteomes" id="UP000244932"/>
    </source>
</evidence>
<dbReference type="AlphaFoldDB" id="A0A2R8AF41"/>
<feature type="region of interest" description="Disordered" evidence="1">
    <location>
        <begin position="1"/>
        <end position="25"/>
    </location>
</feature>
<name>A0A2R8AF41_9RHOB</name>
<keyword evidence="3" id="KW-1185">Reference proteome</keyword>
<dbReference type="Proteomes" id="UP000244932">
    <property type="component" value="Unassembled WGS sequence"/>
</dbReference>
<evidence type="ECO:0000313" key="2">
    <source>
        <dbReference type="EMBL" id="SPF30670.1"/>
    </source>
</evidence>